<gene>
    <name evidence="3" type="ORF">METZ01_LOCUS180164</name>
</gene>
<accession>A0A382CMG9</accession>
<dbReference type="Gene3D" id="3.30.360.10">
    <property type="entry name" value="Dihydrodipicolinate Reductase, domain 2"/>
    <property type="match status" value="1"/>
</dbReference>
<dbReference type="PANTHER" id="PTHR43377">
    <property type="entry name" value="BILIVERDIN REDUCTASE A"/>
    <property type="match status" value="1"/>
</dbReference>
<dbReference type="InterPro" id="IPR000683">
    <property type="entry name" value="Gfo/Idh/MocA-like_OxRdtase_N"/>
</dbReference>
<dbReference type="SUPFAM" id="SSF55347">
    <property type="entry name" value="Glyceraldehyde-3-phosphate dehydrogenase-like, C-terminal domain"/>
    <property type="match status" value="1"/>
</dbReference>
<dbReference type="SUPFAM" id="SSF51735">
    <property type="entry name" value="NAD(P)-binding Rossmann-fold domains"/>
    <property type="match status" value="1"/>
</dbReference>
<dbReference type="AlphaFoldDB" id="A0A382CMG9"/>
<dbReference type="Pfam" id="PF02894">
    <property type="entry name" value="GFO_IDH_MocA_C"/>
    <property type="match status" value="1"/>
</dbReference>
<feature type="domain" description="Gfo/Idh/MocA-like oxidoreductase C-terminal" evidence="2">
    <location>
        <begin position="126"/>
        <end position="326"/>
    </location>
</feature>
<dbReference type="EMBL" id="UINC01035229">
    <property type="protein sequence ID" value="SVB27310.1"/>
    <property type="molecule type" value="Genomic_DNA"/>
</dbReference>
<dbReference type="GO" id="GO:0000166">
    <property type="term" value="F:nucleotide binding"/>
    <property type="evidence" value="ECO:0007669"/>
    <property type="project" value="InterPro"/>
</dbReference>
<dbReference type="InterPro" id="IPR051450">
    <property type="entry name" value="Gfo/Idh/MocA_Oxidoreductases"/>
</dbReference>
<proteinExistence type="predicted"/>
<feature type="domain" description="Gfo/Idh/MocA-like oxidoreductase N-terminal" evidence="1">
    <location>
        <begin position="2"/>
        <end position="110"/>
    </location>
</feature>
<name>A0A382CMG9_9ZZZZ</name>
<sequence>MKAVIVGYGSIGKRHSKNLSKFKNIQCFVVTNRKGVKFPSKNFQKFNSLDECLKLNPDVGFVTNESSVHIKTAIKLANAGCHIFVEKPLSHNCLQIKQLLKLVNKKNLVTLIGCNFRFHPCLIKIKKLISSKKIGRIIFAQAEHGSFLPDWHPFEDYKSSYAARRELGGGIVFTSIHEIDYLFWLFGNVKEVYSITGKFSDLDMNADDLSSTVLRFKNNVVGEIHLDHFQRSFKRGCKIVGTKGTITWDSKTNVVKLFNNKTKKWKDVMKLKNFDFNSTYINEITHFLECVKKNKKTTNDLKEGVIVQNIALAILQSSRKKKMVKLA</sequence>
<dbReference type="Gene3D" id="3.40.50.720">
    <property type="entry name" value="NAD(P)-binding Rossmann-like Domain"/>
    <property type="match status" value="1"/>
</dbReference>
<dbReference type="Pfam" id="PF01408">
    <property type="entry name" value="GFO_IDH_MocA"/>
    <property type="match status" value="1"/>
</dbReference>
<dbReference type="PANTHER" id="PTHR43377:SF1">
    <property type="entry name" value="BILIVERDIN REDUCTASE A"/>
    <property type="match status" value="1"/>
</dbReference>
<protein>
    <recommendedName>
        <fullName evidence="4">Gfo/Idh/MocA-like oxidoreductase N-terminal domain-containing protein</fullName>
    </recommendedName>
</protein>
<organism evidence="3">
    <name type="scientific">marine metagenome</name>
    <dbReference type="NCBI Taxonomy" id="408172"/>
    <lineage>
        <taxon>unclassified sequences</taxon>
        <taxon>metagenomes</taxon>
        <taxon>ecological metagenomes</taxon>
    </lineage>
</organism>
<evidence type="ECO:0000313" key="3">
    <source>
        <dbReference type="EMBL" id="SVB27310.1"/>
    </source>
</evidence>
<reference evidence="3" key="1">
    <citation type="submission" date="2018-05" db="EMBL/GenBank/DDBJ databases">
        <authorList>
            <person name="Lanie J.A."/>
            <person name="Ng W.-L."/>
            <person name="Kazmierczak K.M."/>
            <person name="Andrzejewski T.M."/>
            <person name="Davidsen T.M."/>
            <person name="Wayne K.J."/>
            <person name="Tettelin H."/>
            <person name="Glass J.I."/>
            <person name="Rusch D."/>
            <person name="Podicherti R."/>
            <person name="Tsui H.-C.T."/>
            <person name="Winkler M.E."/>
        </authorList>
    </citation>
    <scope>NUCLEOTIDE SEQUENCE</scope>
</reference>
<evidence type="ECO:0008006" key="4">
    <source>
        <dbReference type="Google" id="ProtNLM"/>
    </source>
</evidence>
<evidence type="ECO:0000259" key="2">
    <source>
        <dbReference type="Pfam" id="PF02894"/>
    </source>
</evidence>
<dbReference type="InterPro" id="IPR004104">
    <property type="entry name" value="Gfo/Idh/MocA-like_OxRdtase_C"/>
</dbReference>
<evidence type="ECO:0000259" key="1">
    <source>
        <dbReference type="Pfam" id="PF01408"/>
    </source>
</evidence>
<dbReference type="InterPro" id="IPR036291">
    <property type="entry name" value="NAD(P)-bd_dom_sf"/>
</dbReference>